<dbReference type="AlphaFoldDB" id="A0A844Z192"/>
<evidence type="ECO:0000256" key="1">
    <source>
        <dbReference type="SAM" id="SignalP"/>
    </source>
</evidence>
<keyword evidence="3" id="KW-1185">Reference proteome</keyword>
<gene>
    <name evidence="2" type="ORF">GRI99_14045</name>
</gene>
<comment type="caution">
    <text evidence="2">The sequence shown here is derived from an EMBL/GenBank/DDBJ whole genome shotgun (WGS) entry which is preliminary data.</text>
</comment>
<keyword evidence="1" id="KW-0732">Signal</keyword>
<evidence type="ECO:0000313" key="2">
    <source>
        <dbReference type="EMBL" id="MXO72751.1"/>
    </source>
</evidence>
<sequence>MKFRFAMIATLAAATALAGCRSEGDIIIQEGVGITALRTTCPAVGVPDHTGDITLFTPGSAQTADAIDVTALVTNVRATCDDSGDEVYSRATFDVQGLRRDTRGARTVQLPYFATVVRGGDAVVSKRLGTVTLSFADGQARAQASGTAGAVINRAEATLPPDIRLRLERTRRAGDEDAAIDPMSTPEVRAAVARATFELLIGFQLTEDQLAYNATR</sequence>
<proteinExistence type="predicted"/>
<organism evidence="2 3">
    <name type="scientific">Alteraurantiacibacter buctensis</name>
    <dbReference type="NCBI Taxonomy" id="1503981"/>
    <lineage>
        <taxon>Bacteria</taxon>
        <taxon>Pseudomonadati</taxon>
        <taxon>Pseudomonadota</taxon>
        <taxon>Alphaproteobacteria</taxon>
        <taxon>Sphingomonadales</taxon>
        <taxon>Erythrobacteraceae</taxon>
        <taxon>Alteraurantiacibacter</taxon>
    </lineage>
</organism>
<accession>A0A844Z192</accession>
<dbReference type="EMBL" id="WTYV01000006">
    <property type="protein sequence ID" value="MXO72751.1"/>
    <property type="molecule type" value="Genomic_DNA"/>
</dbReference>
<protein>
    <recommendedName>
        <fullName evidence="4">Lipoprotein</fullName>
    </recommendedName>
</protein>
<dbReference type="Proteomes" id="UP000466966">
    <property type="component" value="Unassembled WGS sequence"/>
</dbReference>
<name>A0A844Z192_9SPHN</name>
<dbReference type="RefSeq" id="WP_160772692.1">
    <property type="nucleotide sequence ID" value="NZ_WTYV01000006.1"/>
</dbReference>
<feature type="signal peptide" evidence="1">
    <location>
        <begin position="1"/>
        <end position="18"/>
    </location>
</feature>
<dbReference type="OrthoDB" id="7425063at2"/>
<reference evidence="2 3" key="1">
    <citation type="submission" date="2019-12" db="EMBL/GenBank/DDBJ databases">
        <title>Genomic-based taxomic classification of the family Erythrobacteraceae.</title>
        <authorList>
            <person name="Xu L."/>
        </authorList>
    </citation>
    <scope>NUCLEOTIDE SEQUENCE [LARGE SCALE GENOMIC DNA]</scope>
    <source>
        <strain evidence="2 3">M0322</strain>
    </source>
</reference>
<feature type="chain" id="PRO_5032477947" description="Lipoprotein" evidence="1">
    <location>
        <begin position="19"/>
        <end position="216"/>
    </location>
</feature>
<evidence type="ECO:0000313" key="3">
    <source>
        <dbReference type="Proteomes" id="UP000466966"/>
    </source>
</evidence>
<evidence type="ECO:0008006" key="4">
    <source>
        <dbReference type="Google" id="ProtNLM"/>
    </source>
</evidence>
<dbReference type="PROSITE" id="PS51257">
    <property type="entry name" value="PROKAR_LIPOPROTEIN"/>
    <property type="match status" value="1"/>
</dbReference>